<gene>
    <name evidence="1" type="ORF">BU25DRAFT_327364</name>
</gene>
<dbReference type="Proteomes" id="UP000799754">
    <property type="component" value="Unassembled WGS sequence"/>
</dbReference>
<reference evidence="1" key="1">
    <citation type="journal article" date="2020" name="Stud. Mycol.">
        <title>101 Dothideomycetes genomes: a test case for predicting lifestyles and emergence of pathogens.</title>
        <authorList>
            <person name="Haridas S."/>
            <person name="Albert R."/>
            <person name="Binder M."/>
            <person name="Bloem J."/>
            <person name="Labutti K."/>
            <person name="Salamov A."/>
            <person name="Andreopoulos B."/>
            <person name="Baker S."/>
            <person name="Barry K."/>
            <person name="Bills G."/>
            <person name="Bluhm B."/>
            <person name="Cannon C."/>
            <person name="Castanera R."/>
            <person name="Culley D."/>
            <person name="Daum C."/>
            <person name="Ezra D."/>
            <person name="Gonzalez J."/>
            <person name="Henrissat B."/>
            <person name="Kuo A."/>
            <person name="Liang C."/>
            <person name="Lipzen A."/>
            <person name="Lutzoni F."/>
            <person name="Magnuson J."/>
            <person name="Mondo S."/>
            <person name="Nolan M."/>
            <person name="Ohm R."/>
            <person name="Pangilinan J."/>
            <person name="Park H.-J."/>
            <person name="Ramirez L."/>
            <person name="Alfaro M."/>
            <person name="Sun H."/>
            <person name="Tritt A."/>
            <person name="Yoshinaga Y."/>
            <person name="Zwiers L.-H."/>
            <person name="Turgeon B."/>
            <person name="Goodwin S."/>
            <person name="Spatafora J."/>
            <person name="Crous P."/>
            <person name="Grigoriev I."/>
        </authorList>
    </citation>
    <scope>NUCLEOTIDE SEQUENCE</scope>
    <source>
        <strain evidence="1">CBS 525.71</strain>
    </source>
</reference>
<dbReference type="EMBL" id="MU006727">
    <property type="protein sequence ID" value="KAF2625038.1"/>
    <property type="molecule type" value="Genomic_DNA"/>
</dbReference>
<proteinExistence type="predicted"/>
<feature type="non-terminal residue" evidence="1">
    <location>
        <position position="319"/>
    </location>
</feature>
<comment type="caution">
    <text evidence="1">The sequence shown here is derived from an EMBL/GenBank/DDBJ whole genome shotgun (WGS) entry which is preliminary data.</text>
</comment>
<sequence>EAMATARRWLDACKNKHALCERNTYGQEAPKRILEIDGEHVRLCERFQSWLPYACLSHCWGSRGPLMKLNSGTYSTLRAGVLLATLPKTFRDAAFVCRHLGIRYIWIDALCILQDSDEDWEEAAATMAGTYEGAEITIAATWSQDSDNGLFSRERTDALMTDRDSWPLLERAWVFQERKMSSRVLHFGKEQLFWECDSGRVSECSHSDNEFRNLEPSDEDFRSPDDEDPEDAWRRAVQQYSTLKLTYEKDRLPAISAYAKRMQQLRQGDVYIAGMWLDSLLTDLSWSFTLNSGEKLEPRPDRKEAFTPSWSWISVSKGV</sequence>
<organism evidence="1 2">
    <name type="scientific">Macroventuria anomochaeta</name>
    <dbReference type="NCBI Taxonomy" id="301207"/>
    <lineage>
        <taxon>Eukaryota</taxon>
        <taxon>Fungi</taxon>
        <taxon>Dikarya</taxon>
        <taxon>Ascomycota</taxon>
        <taxon>Pezizomycotina</taxon>
        <taxon>Dothideomycetes</taxon>
        <taxon>Pleosporomycetidae</taxon>
        <taxon>Pleosporales</taxon>
        <taxon>Pleosporineae</taxon>
        <taxon>Didymellaceae</taxon>
        <taxon>Macroventuria</taxon>
    </lineage>
</organism>
<protein>
    <submittedName>
        <fullName evidence="1">HET-domain-containing protein</fullName>
    </submittedName>
</protein>
<feature type="non-terminal residue" evidence="1">
    <location>
        <position position="1"/>
    </location>
</feature>
<evidence type="ECO:0000313" key="2">
    <source>
        <dbReference type="Proteomes" id="UP000799754"/>
    </source>
</evidence>
<accession>A0ACB6RTC4</accession>
<name>A0ACB6RTC4_9PLEO</name>
<evidence type="ECO:0000313" key="1">
    <source>
        <dbReference type="EMBL" id="KAF2625038.1"/>
    </source>
</evidence>
<keyword evidence="2" id="KW-1185">Reference proteome</keyword>